<dbReference type="Gene3D" id="3.40.525.10">
    <property type="entry name" value="CRAL-TRIO lipid binding domain"/>
    <property type="match status" value="1"/>
</dbReference>
<evidence type="ECO:0000313" key="3">
    <source>
        <dbReference type="EMBL" id="ODM91709.1"/>
    </source>
</evidence>
<feature type="signal peptide" evidence="1">
    <location>
        <begin position="1"/>
        <end position="25"/>
    </location>
</feature>
<dbReference type="PANTHER" id="PTHR23324">
    <property type="entry name" value="SEC14 RELATED PROTEIN"/>
    <property type="match status" value="1"/>
</dbReference>
<dbReference type="Pfam" id="PF00650">
    <property type="entry name" value="CRAL_TRIO"/>
    <property type="match status" value="1"/>
</dbReference>
<protein>
    <submittedName>
        <fullName evidence="3">SEC14-like protein 4</fullName>
    </submittedName>
</protein>
<dbReference type="InterPro" id="IPR011074">
    <property type="entry name" value="CRAL/TRIO_N_dom"/>
</dbReference>
<sequence>MNLQVYMGHCLWAIIFVLNWNLVMPQVDSKDLHLTFEEKTTLDKFKQQVINVLPEEFMKSDFYLIRWLRARNWDIPAAKTMLFDNLKWRKENKIKSILQEDWSDLEQDFPASFSTTDKMSRPIITMEMGDWDFRAAVLTGKAQRLNRYLIYTIERYVNSVFEAQAAGRNVTRVLVLVDLEGFSLRKHACPLCIPILIRWTATMESYYPQFTNEIIVINAPTTITVPFNSIKPLMSQDTRDQFQIFGTDKQQWVKYLDSKVDRSQRTQRYGGTKPLLQISS</sequence>
<dbReference type="SUPFAM" id="SSF52087">
    <property type="entry name" value="CRAL/TRIO domain"/>
    <property type="match status" value="1"/>
</dbReference>
<organism evidence="3 4">
    <name type="scientific">Orchesella cincta</name>
    <name type="common">Springtail</name>
    <name type="synonym">Podura cincta</name>
    <dbReference type="NCBI Taxonomy" id="48709"/>
    <lineage>
        <taxon>Eukaryota</taxon>
        <taxon>Metazoa</taxon>
        <taxon>Ecdysozoa</taxon>
        <taxon>Arthropoda</taxon>
        <taxon>Hexapoda</taxon>
        <taxon>Collembola</taxon>
        <taxon>Entomobryomorpha</taxon>
        <taxon>Entomobryoidea</taxon>
        <taxon>Orchesellidae</taxon>
        <taxon>Orchesellinae</taxon>
        <taxon>Orchesella</taxon>
    </lineage>
</organism>
<dbReference type="Proteomes" id="UP000094527">
    <property type="component" value="Unassembled WGS sequence"/>
</dbReference>
<keyword evidence="4" id="KW-1185">Reference proteome</keyword>
<dbReference type="SUPFAM" id="SSF46938">
    <property type="entry name" value="CRAL/TRIO N-terminal domain"/>
    <property type="match status" value="1"/>
</dbReference>
<dbReference type="CDD" id="cd00170">
    <property type="entry name" value="SEC14"/>
    <property type="match status" value="1"/>
</dbReference>
<reference evidence="3 4" key="1">
    <citation type="journal article" date="2016" name="Genome Biol. Evol.">
        <title>Gene Family Evolution Reflects Adaptation to Soil Environmental Stressors in the Genome of the Collembolan Orchesella cincta.</title>
        <authorList>
            <person name="Faddeeva-Vakhrusheva A."/>
            <person name="Derks M.F."/>
            <person name="Anvar S.Y."/>
            <person name="Agamennone V."/>
            <person name="Suring W."/>
            <person name="Smit S."/>
            <person name="van Straalen N.M."/>
            <person name="Roelofs D."/>
        </authorList>
    </citation>
    <scope>NUCLEOTIDE SEQUENCE [LARGE SCALE GENOMIC DNA]</scope>
    <source>
        <tissue evidence="3">Mixed pool</tissue>
    </source>
</reference>
<dbReference type="SMART" id="SM01100">
    <property type="entry name" value="CRAL_TRIO_N"/>
    <property type="match status" value="1"/>
</dbReference>
<dbReference type="GO" id="GO:0005737">
    <property type="term" value="C:cytoplasm"/>
    <property type="evidence" value="ECO:0007669"/>
    <property type="project" value="TreeGrafter"/>
</dbReference>
<evidence type="ECO:0000259" key="2">
    <source>
        <dbReference type="PROSITE" id="PS50191"/>
    </source>
</evidence>
<dbReference type="InterPro" id="IPR001251">
    <property type="entry name" value="CRAL-TRIO_dom"/>
</dbReference>
<dbReference type="PANTHER" id="PTHR23324:SF83">
    <property type="entry name" value="SEC14-LIKE PROTEIN 2"/>
    <property type="match status" value="1"/>
</dbReference>
<dbReference type="InterPro" id="IPR036273">
    <property type="entry name" value="CRAL/TRIO_N_dom_sf"/>
</dbReference>
<dbReference type="EMBL" id="LJIJ01001447">
    <property type="protein sequence ID" value="ODM91709.1"/>
    <property type="molecule type" value="Genomic_DNA"/>
</dbReference>
<keyword evidence="1" id="KW-0732">Signal</keyword>
<proteinExistence type="predicted"/>
<dbReference type="PROSITE" id="PS50191">
    <property type="entry name" value="CRAL_TRIO"/>
    <property type="match status" value="1"/>
</dbReference>
<comment type="caution">
    <text evidence="3">The sequence shown here is derived from an EMBL/GenBank/DDBJ whole genome shotgun (WGS) entry which is preliminary data.</text>
</comment>
<dbReference type="Pfam" id="PF03765">
    <property type="entry name" value="CRAL_TRIO_N"/>
    <property type="match status" value="1"/>
</dbReference>
<dbReference type="AlphaFoldDB" id="A0A1D2MFE5"/>
<dbReference type="OrthoDB" id="6345002at2759"/>
<dbReference type="InterPro" id="IPR036865">
    <property type="entry name" value="CRAL-TRIO_dom_sf"/>
</dbReference>
<name>A0A1D2MFE5_ORCCI</name>
<feature type="chain" id="PRO_5008903935" evidence="1">
    <location>
        <begin position="26"/>
        <end position="280"/>
    </location>
</feature>
<dbReference type="InterPro" id="IPR051064">
    <property type="entry name" value="SEC14/CRAL-TRIO_domain"/>
</dbReference>
<feature type="domain" description="CRAL-TRIO" evidence="2">
    <location>
        <begin position="101"/>
        <end position="277"/>
    </location>
</feature>
<evidence type="ECO:0000256" key="1">
    <source>
        <dbReference type="SAM" id="SignalP"/>
    </source>
</evidence>
<dbReference type="OMA" id="YTIERYV"/>
<evidence type="ECO:0000313" key="4">
    <source>
        <dbReference type="Proteomes" id="UP000094527"/>
    </source>
</evidence>
<dbReference type="SMART" id="SM00516">
    <property type="entry name" value="SEC14"/>
    <property type="match status" value="1"/>
</dbReference>
<gene>
    <name evidence="3" type="ORF">Ocin01_14971</name>
</gene>
<accession>A0A1D2MFE5</accession>